<name>A0AAN6YFU7_9PEZI</name>
<organism evidence="2 3">
    <name type="scientific">Rhypophila decipiens</name>
    <dbReference type="NCBI Taxonomy" id="261697"/>
    <lineage>
        <taxon>Eukaryota</taxon>
        <taxon>Fungi</taxon>
        <taxon>Dikarya</taxon>
        <taxon>Ascomycota</taxon>
        <taxon>Pezizomycotina</taxon>
        <taxon>Sordariomycetes</taxon>
        <taxon>Sordariomycetidae</taxon>
        <taxon>Sordariales</taxon>
        <taxon>Naviculisporaceae</taxon>
        <taxon>Rhypophila</taxon>
    </lineage>
</organism>
<evidence type="ECO:0000256" key="1">
    <source>
        <dbReference type="SAM" id="MobiDB-lite"/>
    </source>
</evidence>
<gene>
    <name evidence="2" type="ORF">QBC37DRAFT_77470</name>
</gene>
<keyword evidence="3" id="KW-1185">Reference proteome</keyword>
<feature type="region of interest" description="Disordered" evidence="1">
    <location>
        <begin position="396"/>
        <end position="483"/>
    </location>
</feature>
<dbReference type="Proteomes" id="UP001301769">
    <property type="component" value="Unassembled WGS sequence"/>
</dbReference>
<accession>A0AAN6YFU7</accession>
<dbReference type="AlphaFoldDB" id="A0AAN6YFU7"/>
<evidence type="ECO:0000313" key="2">
    <source>
        <dbReference type="EMBL" id="KAK4216875.1"/>
    </source>
</evidence>
<dbReference type="EMBL" id="MU858064">
    <property type="protein sequence ID" value="KAK4216875.1"/>
    <property type="molecule type" value="Genomic_DNA"/>
</dbReference>
<feature type="compositionally biased region" description="Basic and acidic residues" evidence="1">
    <location>
        <begin position="404"/>
        <end position="417"/>
    </location>
</feature>
<evidence type="ECO:0000313" key="3">
    <source>
        <dbReference type="Proteomes" id="UP001301769"/>
    </source>
</evidence>
<sequence length="570" mass="62189">MTRGDRIDLEPIKPKSGPPLAIHLNVPPVTVSGQPTTFLPADTITGFVSREEPIIAPHGTIEIALIGRSAVHYAKTRRSGNATTTTHYYSKVILFEEKQTLLDGPLHIAPDHGILPSAAAMTTNTWPFSFQIPTHASATSSNLHEKNPARSFLPIEPESLQDTLTNTPLPASFNFHPGYSDHQLDAWVEYYLEATLTEEHASTSFFSGQPKTDLKSKHACLPILVSNPPAAPVHDFGILRHVIPNQSVSSQRLLPGRGKDAKLSTHEHLSKLFKSSSVPKFGFAVEMEFPTVLQLGNEMPLGIRILSDGPGGDLSSDAIKGVEQTVTLESIRLRILERVDGKIEEEYSKKRGNYCADGKVYVGAEFGQGSSWEQDGRGEVVVPCVGGFRGVAQGKEGLSAETAGDEKGFVSEKEPEKKKHRLSWSGRSNKSTSSRKSKEEEAGYSLASSDGGSPRVSSEEEKVPGYTYHPTNEGSWSSGPGGDGSFLQLGEKMNLRLQQDCVTGLGIDPEAKVNKWDVKHPHWKWVLAPSFATFNISVKYLLKWEVTLNIVGEKVKLSAEHGVMLLPGWS</sequence>
<dbReference type="InterPro" id="IPR014752">
    <property type="entry name" value="Arrestin-like_C"/>
</dbReference>
<evidence type="ECO:0008006" key="4">
    <source>
        <dbReference type="Google" id="ProtNLM"/>
    </source>
</evidence>
<reference evidence="2" key="1">
    <citation type="journal article" date="2023" name="Mol. Phylogenet. Evol.">
        <title>Genome-scale phylogeny and comparative genomics of the fungal order Sordariales.</title>
        <authorList>
            <person name="Hensen N."/>
            <person name="Bonometti L."/>
            <person name="Westerberg I."/>
            <person name="Brannstrom I.O."/>
            <person name="Guillou S."/>
            <person name="Cros-Aarteil S."/>
            <person name="Calhoun S."/>
            <person name="Haridas S."/>
            <person name="Kuo A."/>
            <person name="Mondo S."/>
            <person name="Pangilinan J."/>
            <person name="Riley R."/>
            <person name="LaButti K."/>
            <person name="Andreopoulos B."/>
            <person name="Lipzen A."/>
            <person name="Chen C."/>
            <person name="Yan M."/>
            <person name="Daum C."/>
            <person name="Ng V."/>
            <person name="Clum A."/>
            <person name="Steindorff A."/>
            <person name="Ohm R.A."/>
            <person name="Martin F."/>
            <person name="Silar P."/>
            <person name="Natvig D.O."/>
            <person name="Lalanne C."/>
            <person name="Gautier V."/>
            <person name="Ament-Velasquez S.L."/>
            <person name="Kruys A."/>
            <person name="Hutchinson M.I."/>
            <person name="Powell A.J."/>
            <person name="Barry K."/>
            <person name="Miller A.N."/>
            <person name="Grigoriev I.V."/>
            <person name="Debuchy R."/>
            <person name="Gladieux P."/>
            <person name="Hiltunen Thoren M."/>
            <person name="Johannesson H."/>
        </authorList>
    </citation>
    <scope>NUCLEOTIDE SEQUENCE</scope>
    <source>
        <strain evidence="2">PSN293</strain>
    </source>
</reference>
<feature type="compositionally biased region" description="Low complexity" evidence="1">
    <location>
        <begin position="423"/>
        <end position="434"/>
    </location>
</feature>
<proteinExistence type="predicted"/>
<comment type="caution">
    <text evidence="2">The sequence shown here is derived from an EMBL/GenBank/DDBJ whole genome shotgun (WGS) entry which is preliminary data.</text>
</comment>
<reference evidence="2" key="2">
    <citation type="submission" date="2023-05" db="EMBL/GenBank/DDBJ databases">
        <authorList>
            <consortium name="Lawrence Berkeley National Laboratory"/>
            <person name="Steindorff A."/>
            <person name="Hensen N."/>
            <person name="Bonometti L."/>
            <person name="Westerberg I."/>
            <person name="Brannstrom I.O."/>
            <person name="Guillou S."/>
            <person name="Cros-Aarteil S."/>
            <person name="Calhoun S."/>
            <person name="Haridas S."/>
            <person name="Kuo A."/>
            <person name="Mondo S."/>
            <person name="Pangilinan J."/>
            <person name="Riley R."/>
            <person name="Labutti K."/>
            <person name="Andreopoulos B."/>
            <person name="Lipzen A."/>
            <person name="Chen C."/>
            <person name="Yanf M."/>
            <person name="Daum C."/>
            <person name="Ng V."/>
            <person name="Clum A."/>
            <person name="Ohm R."/>
            <person name="Martin F."/>
            <person name="Silar P."/>
            <person name="Natvig D."/>
            <person name="Lalanne C."/>
            <person name="Gautier V."/>
            <person name="Ament-Velasquez S.L."/>
            <person name="Kruys A."/>
            <person name="Hutchinson M.I."/>
            <person name="Powell A.J."/>
            <person name="Barry K."/>
            <person name="Miller A.N."/>
            <person name="Grigoriev I.V."/>
            <person name="Debuchy R."/>
            <person name="Gladieux P."/>
            <person name="Thoren M.H."/>
            <person name="Johannesson H."/>
        </authorList>
    </citation>
    <scope>NUCLEOTIDE SEQUENCE</scope>
    <source>
        <strain evidence="2">PSN293</strain>
    </source>
</reference>
<protein>
    <recommendedName>
        <fullName evidence="4">Arrestin-like N-terminal domain-containing protein</fullName>
    </recommendedName>
</protein>
<dbReference type="Gene3D" id="2.60.40.640">
    <property type="match status" value="1"/>
</dbReference>